<evidence type="ECO:0000256" key="1">
    <source>
        <dbReference type="ARBA" id="ARBA00004479"/>
    </source>
</evidence>
<protein>
    <recommendedName>
        <fullName evidence="8">Dolichyl-diphosphooligosaccharide--protein glycosyltransferase 48 kDa subunit</fullName>
        <shortName evidence="8">Oligosaccharyl transferase 48 kDa subunit</shortName>
    </recommendedName>
</protein>
<feature type="signal peptide" evidence="8">
    <location>
        <begin position="1"/>
        <end position="21"/>
    </location>
</feature>
<dbReference type="Pfam" id="PF23358">
    <property type="entry name" value="OST48_MD"/>
    <property type="match status" value="1"/>
</dbReference>
<comment type="subcellular location">
    <subcellularLocation>
        <location evidence="8">Endoplasmic reticulum membrane</location>
        <topology evidence="8">Single-pass type I membrane protein</topology>
    </subcellularLocation>
    <subcellularLocation>
        <location evidence="1">Membrane</location>
        <topology evidence="1">Single-pass type I membrane protein</topology>
    </subcellularLocation>
</comment>
<keyword evidence="7 8" id="KW-0472">Membrane</keyword>
<organism evidence="11 12">
    <name type="scientific">Chlorella sorokiniana</name>
    <name type="common">Freshwater green alga</name>
    <dbReference type="NCBI Taxonomy" id="3076"/>
    <lineage>
        <taxon>Eukaryota</taxon>
        <taxon>Viridiplantae</taxon>
        <taxon>Chlorophyta</taxon>
        <taxon>core chlorophytes</taxon>
        <taxon>Trebouxiophyceae</taxon>
        <taxon>Chlorellales</taxon>
        <taxon>Chlorellaceae</taxon>
        <taxon>Chlorella clade</taxon>
        <taxon>Chlorella</taxon>
    </lineage>
</organism>
<comment type="subunit">
    <text evidence="8">Component of the oligosaccharyltransferase (OST) complex.</text>
</comment>
<dbReference type="UniPathway" id="UPA00378"/>
<feature type="chain" id="PRO_5015023755" description="Dolichyl-diphosphooligosaccharide--protein glycosyltransferase 48 kDa subunit" evidence="8">
    <location>
        <begin position="22"/>
        <end position="433"/>
    </location>
</feature>
<evidence type="ECO:0000256" key="5">
    <source>
        <dbReference type="ARBA" id="ARBA00022824"/>
    </source>
</evidence>
<dbReference type="Proteomes" id="UP000239899">
    <property type="component" value="Unassembled WGS sequence"/>
</dbReference>
<evidence type="ECO:0000256" key="2">
    <source>
        <dbReference type="ARBA" id="ARBA00004922"/>
    </source>
</evidence>
<evidence type="ECO:0000256" key="3">
    <source>
        <dbReference type="ARBA" id="ARBA00008743"/>
    </source>
</evidence>
<evidence type="ECO:0000259" key="10">
    <source>
        <dbReference type="Pfam" id="PF23358"/>
    </source>
</evidence>
<evidence type="ECO:0000259" key="9">
    <source>
        <dbReference type="Pfam" id="PF03345"/>
    </source>
</evidence>
<evidence type="ECO:0000313" key="12">
    <source>
        <dbReference type="Proteomes" id="UP000239899"/>
    </source>
</evidence>
<dbReference type="InterPro" id="IPR005013">
    <property type="entry name" value="DDOST_48_kDa_subunit"/>
</dbReference>
<dbReference type="OrthoDB" id="29105at2759"/>
<evidence type="ECO:0000313" key="11">
    <source>
        <dbReference type="EMBL" id="PRW60082.1"/>
    </source>
</evidence>
<comment type="pathway">
    <text evidence="2 8">Protein modification; protein glycosylation.</text>
</comment>
<dbReference type="GO" id="GO:0016740">
    <property type="term" value="F:transferase activity"/>
    <property type="evidence" value="ECO:0007669"/>
    <property type="project" value="UniProtKB-KW"/>
</dbReference>
<evidence type="ECO:0000256" key="4">
    <source>
        <dbReference type="ARBA" id="ARBA00022692"/>
    </source>
</evidence>
<dbReference type="GO" id="GO:0008250">
    <property type="term" value="C:oligosaccharyltransferase complex"/>
    <property type="evidence" value="ECO:0007669"/>
    <property type="project" value="TreeGrafter"/>
</dbReference>
<dbReference type="Pfam" id="PF03345">
    <property type="entry name" value="OST48_N"/>
    <property type="match status" value="1"/>
</dbReference>
<evidence type="ECO:0000256" key="7">
    <source>
        <dbReference type="ARBA" id="ARBA00023136"/>
    </source>
</evidence>
<dbReference type="AlphaFoldDB" id="A0A2P6U197"/>
<keyword evidence="4 8" id="KW-0812">Transmembrane</keyword>
<gene>
    <name evidence="11" type="ORF">C2E21_1559</name>
</gene>
<feature type="domain" description="OST48 N-terminal" evidence="9">
    <location>
        <begin position="28"/>
        <end position="277"/>
    </location>
</feature>
<keyword evidence="6 8" id="KW-1133">Transmembrane helix</keyword>
<reference evidence="11 12" key="1">
    <citation type="journal article" date="2018" name="Plant J.">
        <title>Genome sequences of Chlorella sorokiniana UTEX 1602 and Micractinium conductrix SAG 241.80: implications to maltose excretion by a green alga.</title>
        <authorList>
            <person name="Arriola M.B."/>
            <person name="Velmurugan N."/>
            <person name="Zhang Y."/>
            <person name="Plunkett M.H."/>
            <person name="Hondzo H."/>
            <person name="Barney B.M."/>
        </authorList>
    </citation>
    <scope>NUCLEOTIDE SEQUENCE [LARGE SCALE GENOMIC DNA]</scope>
    <source>
        <strain evidence="12">UTEX 1602</strain>
    </source>
</reference>
<accession>A0A2P6U197</accession>
<comment type="function">
    <text evidence="8">Subunit of the oligosaccharyl transferase (OST) complex that catalyzes the initial transfer of a defined glycan (Glc(3)Man(9)GlcNAc(2) in eukaryotes) from the lipid carrier dolichol-pyrophosphate to an asparagine residue within an Asn-X-Ser/Thr consensus motif in nascent polypeptide chains, the first step in protein N-glycosylation. N-glycosylation occurs cotranslationally and the complex associates with the Sec61 complex at the channel-forming translocon complex that mediates protein translocation across the endoplasmic reticulum (ER).</text>
</comment>
<keyword evidence="8" id="KW-0732">Signal</keyword>
<name>A0A2P6U197_CHLSO</name>
<comment type="caution">
    <text evidence="11">The sequence shown here is derived from an EMBL/GenBank/DDBJ whole genome shotgun (WGS) entry which is preliminary data.</text>
</comment>
<dbReference type="GO" id="GO:0018279">
    <property type="term" value="P:protein N-linked glycosylation via asparagine"/>
    <property type="evidence" value="ECO:0007669"/>
    <property type="project" value="UniProtKB-UniRule"/>
</dbReference>
<evidence type="ECO:0000256" key="6">
    <source>
        <dbReference type="ARBA" id="ARBA00022989"/>
    </source>
</evidence>
<dbReference type="PANTHER" id="PTHR10830">
    <property type="entry name" value="DOLICHYL-DIPHOSPHOOLIGOSACCHARIDE--PROTEIN GLYCOSYLTRANSFERASE 48 KDA SUBUNIT"/>
    <property type="match status" value="1"/>
</dbReference>
<evidence type="ECO:0000256" key="8">
    <source>
        <dbReference type="RuleBase" id="RU361142"/>
    </source>
</evidence>
<dbReference type="EMBL" id="LHPG02000003">
    <property type="protein sequence ID" value="PRW60082.1"/>
    <property type="molecule type" value="Genomic_DNA"/>
</dbReference>
<feature type="transmembrane region" description="Helical" evidence="8">
    <location>
        <begin position="409"/>
        <end position="431"/>
    </location>
</feature>
<proteinExistence type="inferred from homology"/>
<dbReference type="STRING" id="3076.A0A2P6U197"/>
<keyword evidence="12" id="KW-1185">Reference proteome</keyword>
<dbReference type="InterPro" id="IPR055457">
    <property type="entry name" value="OST48_N"/>
</dbReference>
<dbReference type="PANTHER" id="PTHR10830:SF0">
    <property type="entry name" value="DOLICHYL-DIPHOSPHOOLIGOSACCHARIDE--PROTEIN GLYCOSYLTRANSFERASE 48 KDA SUBUNIT"/>
    <property type="match status" value="1"/>
</dbReference>
<sequence length="433" mass="46313">MAPASALLAAALLCAAAVAAAAAGQQQRVLVLADDPAAIKASHSKFLASLKQRGYRGDVKAIGSKGLQLKEWDDWLYDKLVIFGGSKALGGAVDVEQLVEFVDAGHDLLLAVDSGVSEELRALADQLGVDVDASGHAVIDHFSYDAATGAKDRASVLASNYVQSEAVLPGGLKAPVLYRGVGLSIAPGSETAFAALRGSPTAYSGRTDAAQTEAKLAGPAITLVALVQLRNNARVAVAGSVDMLSDAAFAAEATDRNNKNLGRVANEAFCSAISKWAFQERGVLRASNLSHRVVSGAHPGAVKPERYRINDEVEFSVEIRECADGACKPFKASDVQVELVMLDPYVRTTLSHDDAGRFSTQVKVPDSYGVFKWVLDYRRLGYSYIELTETVPIRPFKHNEYERFIVQAYPYYTSIASMMAGFLAVGAFFLWTK</sequence>
<dbReference type="InterPro" id="IPR055459">
    <property type="entry name" value="OST48_MD"/>
</dbReference>
<keyword evidence="5 8" id="KW-0256">Endoplasmic reticulum</keyword>
<comment type="similarity">
    <text evidence="3 8">Belongs to the DDOST 48 kDa subunit family.</text>
</comment>
<feature type="domain" description="OST48 middle" evidence="10">
    <location>
        <begin position="302"/>
        <end position="432"/>
    </location>
</feature>